<dbReference type="PANTHER" id="PTHR30469">
    <property type="entry name" value="MULTIDRUG RESISTANCE PROTEIN MDTA"/>
    <property type="match status" value="1"/>
</dbReference>
<dbReference type="Proteomes" id="UP000241346">
    <property type="component" value="Unassembled WGS sequence"/>
</dbReference>
<evidence type="ECO:0000313" key="7">
    <source>
        <dbReference type="EMBL" id="PSW16790.1"/>
    </source>
</evidence>
<dbReference type="Pfam" id="PF25967">
    <property type="entry name" value="RND-MFP_C"/>
    <property type="match status" value="1"/>
</dbReference>
<comment type="similarity">
    <text evidence="2">Belongs to the membrane fusion protein (MFP) (TC 8.A.1) family.</text>
</comment>
<name>A0A2T3NMR9_9GAMM</name>
<evidence type="ECO:0000313" key="8">
    <source>
        <dbReference type="Proteomes" id="UP000241346"/>
    </source>
</evidence>
<dbReference type="OrthoDB" id="2110899at2"/>
<dbReference type="Gene3D" id="2.40.420.20">
    <property type="match status" value="1"/>
</dbReference>
<reference evidence="7 8" key="1">
    <citation type="submission" date="2018-03" db="EMBL/GenBank/DDBJ databases">
        <title>Whole genome sequencing of Histamine producing bacteria.</title>
        <authorList>
            <person name="Butler K."/>
        </authorList>
    </citation>
    <scope>NUCLEOTIDE SEQUENCE [LARGE SCALE GENOMIC DNA]</scope>
    <source>
        <strain evidence="7 8">DSM 19138</strain>
    </source>
</reference>
<evidence type="ECO:0000256" key="4">
    <source>
        <dbReference type="SAM" id="Coils"/>
    </source>
</evidence>
<evidence type="ECO:0000259" key="5">
    <source>
        <dbReference type="Pfam" id="PF25917"/>
    </source>
</evidence>
<dbReference type="PROSITE" id="PS51257">
    <property type="entry name" value="PROKAR_LIPOPROTEIN"/>
    <property type="match status" value="1"/>
</dbReference>
<dbReference type="GO" id="GO:1990281">
    <property type="term" value="C:efflux pump complex"/>
    <property type="evidence" value="ECO:0007669"/>
    <property type="project" value="TreeGrafter"/>
</dbReference>
<feature type="domain" description="Multidrug resistance protein MdtA-like C-terminal permuted SH3" evidence="6">
    <location>
        <begin position="295"/>
        <end position="353"/>
    </location>
</feature>
<dbReference type="AlphaFoldDB" id="A0A2T3NMR9"/>
<evidence type="ECO:0000256" key="1">
    <source>
        <dbReference type="ARBA" id="ARBA00004196"/>
    </source>
</evidence>
<gene>
    <name evidence="7" type="ORF">C9J01_03400</name>
</gene>
<sequence>MENIHKVFERYSLKALAVSVSLAFAGLTLFGCGQEPTQLEMASKETRPTVRPALTEVVSATRGDHLSFNGVVRAAERAELAFRVGGRLTELLVSEGDKVKKGQLLARLDSRDATTALASAKLELNNTEAEFLRAKAIYDKSKAISKSQLDEITTRYNLAKNRRDEAQRQLDYTRIEAPFDGIIGRRYVNNFVQMQANNPVFTLHNIDDLEVVIHIPDSVMLSSVSGTEAKAEINGIPNHLFDLSLKTFATQADPVSQTYPVVLAFKDVQDYRVLPGMTVKVVPAETGDMSQHSMITVPLIAVVPDNQGKQYVWVVAEDNTVNKRYVEVGALSRDRVAITQNLKTGEQVVVAGVSSLVEGMEVRPMQTASSLGVTTSWVVHEGQQ</sequence>
<dbReference type="InterPro" id="IPR058627">
    <property type="entry name" value="MdtA-like_C"/>
</dbReference>
<evidence type="ECO:0000256" key="3">
    <source>
        <dbReference type="ARBA" id="ARBA00022448"/>
    </source>
</evidence>
<dbReference type="PRINTS" id="PR01490">
    <property type="entry name" value="RTXTOXIND"/>
</dbReference>
<dbReference type="PANTHER" id="PTHR30469:SF20">
    <property type="entry name" value="EFFLUX RND TRANSPORTER PERIPLASMIC ADAPTOR SUBUNIT"/>
    <property type="match status" value="1"/>
</dbReference>
<feature type="domain" description="Multidrug resistance protein MdtA-like barrel-sandwich hybrid" evidence="5">
    <location>
        <begin position="77"/>
        <end position="190"/>
    </location>
</feature>
<dbReference type="Pfam" id="PF25917">
    <property type="entry name" value="BSH_RND"/>
    <property type="match status" value="1"/>
</dbReference>
<comment type="caution">
    <text evidence="7">The sequence shown here is derived from an EMBL/GenBank/DDBJ whole genome shotgun (WGS) entry which is preliminary data.</text>
</comment>
<dbReference type="InterPro" id="IPR006143">
    <property type="entry name" value="RND_pump_MFP"/>
</dbReference>
<evidence type="ECO:0000259" key="6">
    <source>
        <dbReference type="Pfam" id="PF25967"/>
    </source>
</evidence>
<evidence type="ECO:0000256" key="2">
    <source>
        <dbReference type="ARBA" id="ARBA00009477"/>
    </source>
</evidence>
<organism evidence="7 8">
    <name type="scientific">Photobacterium rosenbergii</name>
    <dbReference type="NCBI Taxonomy" id="294936"/>
    <lineage>
        <taxon>Bacteria</taxon>
        <taxon>Pseudomonadati</taxon>
        <taxon>Pseudomonadota</taxon>
        <taxon>Gammaproteobacteria</taxon>
        <taxon>Vibrionales</taxon>
        <taxon>Vibrionaceae</taxon>
        <taxon>Photobacterium</taxon>
    </lineage>
</organism>
<dbReference type="Gene3D" id="2.40.30.170">
    <property type="match status" value="1"/>
</dbReference>
<dbReference type="SUPFAM" id="SSF111369">
    <property type="entry name" value="HlyD-like secretion proteins"/>
    <property type="match status" value="1"/>
</dbReference>
<protein>
    <submittedName>
        <fullName evidence="7">Efflux RND transporter periplasmic adaptor subunit</fullName>
    </submittedName>
</protein>
<accession>A0A2T3NMR9</accession>
<keyword evidence="3" id="KW-0813">Transport</keyword>
<dbReference type="GO" id="GO:0015562">
    <property type="term" value="F:efflux transmembrane transporter activity"/>
    <property type="evidence" value="ECO:0007669"/>
    <property type="project" value="TreeGrafter"/>
</dbReference>
<dbReference type="Gene3D" id="2.40.50.100">
    <property type="match status" value="1"/>
</dbReference>
<keyword evidence="4" id="KW-0175">Coiled coil</keyword>
<dbReference type="InterPro" id="IPR058625">
    <property type="entry name" value="MdtA-like_BSH"/>
</dbReference>
<feature type="coiled-coil region" evidence="4">
    <location>
        <begin position="110"/>
        <end position="176"/>
    </location>
</feature>
<dbReference type="Gene3D" id="1.10.287.470">
    <property type="entry name" value="Helix hairpin bin"/>
    <property type="match status" value="1"/>
</dbReference>
<comment type="subcellular location">
    <subcellularLocation>
        <location evidence="1">Cell envelope</location>
    </subcellularLocation>
</comment>
<dbReference type="RefSeq" id="WP_107297405.1">
    <property type="nucleotide sequence ID" value="NZ_PYMB01000001.1"/>
</dbReference>
<dbReference type="NCBIfam" id="TIGR01730">
    <property type="entry name" value="RND_mfp"/>
    <property type="match status" value="1"/>
</dbReference>
<dbReference type="EMBL" id="PYMB01000001">
    <property type="protein sequence ID" value="PSW16790.1"/>
    <property type="molecule type" value="Genomic_DNA"/>
</dbReference>
<proteinExistence type="inferred from homology"/>